<evidence type="ECO:0000256" key="1">
    <source>
        <dbReference type="ARBA" id="ARBA00004448"/>
    </source>
</evidence>
<gene>
    <name evidence="12" type="primary">107361137</name>
</gene>
<evidence type="ECO:0000256" key="8">
    <source>
        <dbReference type="ARBA" id="ARBA00023136"/>
    </source>
</evidence>
<dbReference type="OMA" id="NYPIESM"/>
<dbReference type="InterPro" id="IPR028055">
    <property type="entry name" value="YidC/Oxa/ALB_C"/>
</dbReference>
<dbReference type="GO" id="GO:0032979">
    <property type="term" value="P:protein insertion into mitochondrial inner membrane from matrix"/>
    <property type="evidence" value="ECO:0007669"/>
    <property type="project" value="TreeGrafter"/>
</dbReference>
<evidence type="ECO:0000256" key="4">
    <source>
        <dbReference type="ARBA" id="ARBA00022792"/>
    </source>
</evidence>
<proteinExistence type="inferred from homology"/>
<dbReference type="CDD" id="cd20069">
    <property type="entry name" value="5TM_Oxa1-like"/>
    <property type="match status" value="1"/>
</dbReference>
<reference evidence="12" key="2">
    <citation type="submission" date="2015-06" db="UniProtKB">
        <authorList>
            <consortium name="EnsemblMetazoa"/>
        </authorList>
    </citation>
    <scope>IDENTIFICATION</scope>
</reference>
<dbReference type="eggNOG" id="KOG1239">
    <property type="taxonomic scope" value="Eukaryota"/>
</dbReference>
<dbReference type="Pfam" id="PF02096">
    <property type="entry name" value="60KD_IMP"/>
    <property type="match status" value="1"/>
</dbReference>
<organism evidence="12 13">
    <name type="scientific">Tetranychus urticae</name>
    <name type="common">Two-spotted spider mite</name>
    <dbReference type="NCBI Taxonomy" id="32264"/>
    <lineage>
        <taxon>Eukaryota</taxon>
        <taxon>Metazoa</taxon>
        <taxon>Ecdysozoa</taxon>
        <taxon>Arthropoda</taxon>
        <taxon>Chelicerata</taxon>
        <taxon>Arachnida</taxon>
        <taxon>Acari</taxon>
        <taxon>Acariformes</taxon>
        <taxon>Trombidiformes</taxon>
        <taxon>Prostigmata</taxon>
        <taxon>Eleutherengona</taxon>
        <taxon>Raphignathae</taxon>
        <taxon>Tetranychoidea</taxon>
        <taxon>Tetranychidae</taxon>
        <taxon>Tetranychus</taxon>
    </lineage>
</organism>
<dbReference type="HOGENOM" id="CLU_638315_0_0_1"/>
<protein>
    <recommendedName>
        <fullName evidence="11">Membrane insertase YidC/Oxa/ALB C-terminal domain-containing protein</fullName>
    </recommendedName>
</protein>
<feature type="transmembrane region" description="Helical" evidence="10">
    <location>
        <begin position="321"/>
        <end position="340"/>
    </location>
</feature>
<evidence type="ECO:0000256" key="10">
    <source>
        <dbReference type="SAM" id="Phobius"/>
    </source>
</evidence>
<accession>T1K7M1</accession>
<dbReference type="AlphaFoldDB" id="T1K7M1"/>
<dbReference type="GO" id="GO:0032977">
    <property type="term" value="F:membrane insertase activity"/>
    <property type="evidence" value="ECO:0007669"/>
    <property type="project" value="InterPro"/>
</dbReference>
<feature type="transmembrane region" description="Helical" evidence="10">
    <location>
        <begin position="290"/>
        <end position="309"/>
    </location>
</feature>
<keyword evidence="5" id="KW-0809">Transit peptide</keyword>
<keyword evidence="7" id="KW-0496">Mitochondrion</keyword>
<comment type="similarity">
    <text evidence="2 9">Belongs to the OXA1/ALB3/YidC family.</text>
</comment>
<comment type="subcellular location">
    <subcellularLocation>
        <location evidence="9">Membrane</location>
        <topology evidence="9">Multi-pass membrane protein</topology>
    </subcellularLocation>
    <subcellularLocation>
        <location evidence="1">Mitochondrion inner membrane</location>
        <topology evidence="1">Multi-pass membrane protein</topology>
    </subcellularLocation>
</comment>
<name>T1K7M1_TETUR</name>
<evidence type="ECO:0000313" key="12">
    <source>
        <dbReference type="EnsemblMetazoa" id="tetur06g04780.1"/>
    </source>
</evidence>
<dbReference type="STRING" id="32264.T1K7M1"/>
<keyword evidence="8 10" id="KW-0472">Membrane</keyword>
<dbReference type="EnsemblMetazoa" id="tetur06g04780.1">
    <property type="protein sequence ID" value="tetur06g04780.1"/>
    <property type="gene ID" value="tetur06g04780"/>
</dbReference>
<dbReference type="Proteomes" id="UP000015104">
    <property type="component" value="Unassembled WGS sequence"/>
</dbReference>
<keyword evidence="13" id="KW-1185">Reference proteome</keyword>
<keyword evidence="6 10" id="KW-1133">Transmembrane helix</keyword>
<feature type="transmembrane region" description="Helical" evidence="10">
    <location>
        <begin position="245"/>
        <end position="270"/>
    </location>
</feature>
<evidence type="ECO:0000259" key="11">
    <source>
        <dbReference type="Pfam" id="PF02096"/>
    </source>
</evidence>
<evidence type="ECO:0000256" key="5">
    <source>
        <dbReference type="ARBA" id="ARBA00022946"/>
    </source>
</evidence>
<sequence length="430" mass="48057">MTSTIKLSHLIRCKFSKLRSVHRNCDNPLNPNRWYSHVSWKSSHCTVDRRKLLTFSQNQQLLSSIACSSRSVSSNPPVSVDVDIGPLNISKIAEELEKLSNADKTGVSPKVAEDSVSVTDIDLTEFTSLVESTIPEALLTATDVGLTWWAPTNLVFKSLMTFHENLPWWGSIVALTVCVRMILLPVMIVNMRATKVITQNIRVLEERRSEFRAAVESGNQPMQIKTAINFVETMKKNHLGVFKSIAPMIAMGVVFSSNFFAIRGMANYPIESMKTEGLYWFTDLTVADPYFVLPALTSFTLYFVMISGNETAPVDPMSAKLLKIMPAVVCPVIFIVGANFPAALGTYWLVNNMISLGQGFILRRTKIRDLFGIPDTSKAAKEMSQSALQNTVDMQKDIQAATEVIKQFYQVKMAENIKLKAVKLKEDKEK</sequence>
<dbReference type="InterPro" id="IPR001708">
    <property type="entry name" value="YidC/ALB3/OXA1/COX18"/>
</dbReference>
<dbReference type="KEGG" id="tut:107361137"/>
<evidence type="ECO:0000256" key="2">
    <source>
        <dbReference type="ARBA" id="ARBA00009877"/>
    </source>
</evidence>
<evidence type="ECO:0000256" key="7">
    <source>
        <dbReference type="ARBA" id="ARBA00023128"/>
    </source>
</evidence>
<evidence type="ECO:0000313" key="13">
    <source>
        <dbReference type="Proteomes" id="UP000015104"/>
    </source>
</evidence>
<dbReference type="EMBL" id="CAEY01001807">
    <property type="status" value="NOT_ANNOTATED_CDS"/>
    <property type="molecule type" value="Genomic_DNA"/>
</dbReference>
<dbReference type="PANTHER" id="PTHR12428:SF66">
    <property type="entry name" value="MITOCHONDRIAL INNER MEMBRANE PROTEIN OXA1L"/>
    <property type="match status" value="1"/>
</dbReference>
<evidence type="ECO:0000256" key="3">
    <source>
        <dbReference type="ARBA" id="ARBA00022692"/>
    </source>
</evidence>
<dbReference type="GO" id="GO:0005743">
    <property type="term" value="C:mitochondrial inner membrane"/>
    <property type="evidence" value="ECO:0007669"/>
    <property type="project" value="UniProtKB-SubCell"/>
</dbReference>
<evidence type="ECO:0000256" key="6">
    <source>
        <dbReference type="ARBA" id="ARBA00022989"/>
    </source>
</evidence>
<dbReference type="PANTHER" id="PTHR12428">
    <property type="entry name" value="OXA1"/>
    <property type="match status" value="1"/>
</dbReference>
<reference evidence="13" key="1">
    <citation type="submission" date="2011-08" db="EMBL/GenBank/DDBJ databases">
        <authorList>
            <person name="Rombauts S."/>
        </authorList>
    </citation>
    <scope>NUCLEOTIDE SEQUENCE</scope>
    <source>
        <strain evidence="13">London</strain>
    </source>
</reference>
<dbReference type="OrthoDB" id="2148490at2759"/>
<evidence type="ECO:0000256" key="9">
    <source>
        <dbReference type="RuleBase" id="RU003945"/>
    </source>
</evidence>
<feature type="transmembrane region" description="Helical" evidence="10">
    <location>
        <begin position="168"/>
        <end position="189"/>
    </location>
</feature>
<keyword evidence="3 9" id="KW-0812">Transmembrane</keyword>
<keyword evidence="4" id="KW-0999">Mitochondrion inner membrane</keyword>
<feature type="domain" description="Membrane insertase YidC/Oxa/ALB C-terminal" evidence="11">
    <location>
        <begin position="168"/>
        <end position="363"/>
    </location>
</feature>